<dbReference type="AlphaFoldDB" id="A0A8W8NJD0"/>
<evidence type="ECO:0000313" key="3">
    <source>
        <dbReference type="Proteomes" id="UP000005408"/>
    </source>
</evidence>
<name>A0A8W8NJD0_MAGGI</name>
<dbReference type="Pfam" id="PF25273">
    <property type="entry name" value="DUF7869"/>
    <property type="match status" value="1"/>
</dbReference>
<organism evidence="2 3">
    <name type="scientific">Magallana gigas</name>
    <name type="common">Pacific oyster</name>
    <name type="synonym">Crassostrea gigas</name>
    <dbReference type="NCBI Taxonomy" id="29159"/>
    <lineage>
        <taxon>Eukaryota</taxon>
        <taxon>Metazoa</taxon>
        <taxon>Spiralia</taxon>
        <taxon>Lophotrochozoa</taxon>
        <taxon>Mollusca</taxon>
        <taxon>Bivalvia</taxon>
        <taxon>Autobranchia</taxon>
        <taxon>Pteriomorphia</taxon>
        <taxon>Ostreida</taxon>
        <taxon>Ostreoidea</taxon>
        <taxon>Ostreidae</taxon>
        <taxon>Magallana</taxon>
    </lineage>
</organism>
<evidence type="ECO:0000313" key="2">
    <source>
        <dbReference type="EnsemblMetazoa" id="G7300.1:cds"/>
    </source>
</evidence>
<accession>A0A8W8NJD0</accession>
<keyword evidence="3" id="KW-1185">Reference proteome</keyword>
<dbReference type="EnsemblMetazoa" id="G7300.1">
    <property type="protein sequence ID" value="G7300.1:cds"/>
    <property type="gene ID" value="G7300"/>
</dbReference>
<dbReference type="PANTHER" id="PTHR33153">
    <property type="entry name" value="MYND-TYPE DOMAIN-CONTAINING PROTEIN"/>
    <property type="match status" value="1"/>
</dbReference>
<feature type="domain" description="DUF7869" evidence="1">
    <location>
        <begin position="361"/>
        <end position="528"/>
    </location>
</feature>
<evidence type="ECO:0000259" key="1">
    <source>
        <dbReference type="Pfam" id="PF25273"/>
    </source>
</evidence>
<proteinExistence type="predicted"/>
<dbReference type="Proteomes" id="UP000005408">
    <property type="component" value="Unassembled WGS sequence"/>
</dbReference>
<sequence>MAKDFLFNHFNHENCDESGVLFNEQRKRDFLYDSLFEERDAGDNEKEFIAENPDFNHKVLSSTTRCLAKGKYPKAMLSKRRAIALDKSSVKKKLSLPCSCAKNCQKQFSVQEILYWRQRIHCIPAGEERIKKLAEMIQLCAITIRKYERDSLYRINQKLCCRHFFTETVLGISIPTLTRAKRAIQENRHDLNVRTPRVGTNGVRGRVCEGFIAAYMNAACDRDPTGNIFRMPAGLTKLDLHSLYQTIHKDGIGKSKFYNILDSKYRNLVFCKNQRFTKCTDCHNFRCLIEKEQDTQIKSDYIAMRNLHLKEQQMEREAYYVRRGQAEMRPKEILSLIIDGMDQNKTDLPHYCKWSNPSGAGQQKLRTHITGSIVHGRGKYFFIDHGQIPHDTNLSLSCLMKILSNESHNGILPPTLYVQLDNTARENKNKYFLGMMAYLVKHDFVKEVYMSFLLVGHTHEDVDQCFSKISQKLKEKDALTMPNLEALIFNSQTPQPHVSKVNTVWNISGWLEPFINQVHNITFPKMYR</sequence>
<reference evidence="2" key="1">
    <citation type="submission" date="2022-08" db="UniProtKB">
        <authorList>
            <consortium name="EnsemblMetazoa"/>
        </authorList>
    </citation>
    <scope>IDENTIFICATION</scope>
    <source>
        <strain evidence="2">05x7-T-G4-1.051#20</strain>
    </source>
</reference>
<dbReference type="PANTHER" id="PTHR33153:SF3">
    <property type="entry name" value="TRAFFICKING PROTEIN PARTICLE COMPLEX SUBUNIT 11 DOMAIN-CONTAINING PROTEIN"/>
    <property type="match status" value="1"/>
</dbReference>
<dbReference type="InterPro" id="IPR057191">
    <property type="entry name" value="DUF7869"/>
</dbReference>
<protein>
    <recommendedName>
        <fullName evidence="1">DUF7869 domain-containing protein</fullName>
    </recommendedName>
</protein>